<evidence type="ECO:0000256" key="1">
    <source>
        <dbReference type="SAM" id="Phobius"/>
    </source>
</evidence>
<sequence>MPHAVPRRLARLLRGRLHYAWVAAAATFLALLVSAGVRGMPGVLLVPLQRDMGWDRATISFAISVGIALYGLTGPFAGAIMQSIGIRRTTLLALVLLALSVASTTLVHHPWQMVLTWGVLTGLGTGMVAGVLGATVVGRWFRKDRGLAMGILTASTATGQLAFLPLLALLIEHMGWRGATLCAAAATALVVPVVWLLLPDHPIDLDLPPYGASEPEPPRPTLGNPLFLAFAVLGRGLRHPTFWLLASSFFVCGMSTNGLVGTHLIPLCVDHGLPEVDAAGLLAAMGVLDLFGTTFSGWLSDRFDNRFLLAWYYGLRGLSLIYLPYSDFSFEQLSLFALFYGLDWIATVPPTVRLTADTFGEHDAPILFGWIAAGHQLGAATAALGAGILRGEYQSYLQSFLIAGAACVLIAAVLSTAATLRRRSQPA</sequence>
<reference evidence="3" key="1">
    <citation type="submission" date="2016-10" db="EMBL/GenBank/DDBJ databases">
        <title>Sequence of Gallionella enrichment culture.</title>
        <authorList>
            <person name="Poehlein A."/>
            <person name="Muehling M."/>
            <person name="Daniel R."/>
        </authorList>
    </citation>
    <scope>NUCLEOTIDE SEQUENCE</scope>
</reference>
<keyword evidence="1" id="KW-0472">Membrane</keyword>
<protein>
    <submittedName>
        <fullName evidence="3">Putative MFS-type transporter YhjX</fullName>
    </submittedName>
</protein>
<dbReference type="SUPFAM" id="SSF103473">
    <property type="entry name" value="MFS general substrate transporter"/>
    <property type="match status" value="1"/>
</dbReference>
<proteinExistence type="predicted"/>
<dbReference type="InterPro" id="IPR036259">
    <property type="entry name" value="MFS_trans_sf"/>
</dbReference>
<organism evidence="3">
    <name type="scientific">mine drainage metagenome</name>
    <dbReference type="NCBI Taxonomy" id="410659"/>
    <lineage>
        <taxon>unclassified sequences</taxon>
        <taxon>metagenomes</taxon>
        <taxon>ecological metagenomes</taxon>
    </lineage>
</organism>
<feature type="transmembrane region" description="Helical" evidence="1">
    <location>
        <begin position="367"/>
        <end position="388"/>
    </location>
</feature>
<feature type="transmembrane region" description="Helical" evidence="1">
    <location>
        <begin position="278"/>
        <end position="300"/>
    </location>
</feature>
<feature type="transmembrane region" description="Helical" evidence="1">
    <location>
        <begin position="242"/>
        <end position="266"/>
    </location>
</feature>
<feature type="domain" description="Major facilitator superfamily (MFS) profile" evidence="2">
    <location>
        <begin position="19"/>
        <end position="422"/>
    </location>
</feature>
<dbReference type="EMBL" id="MLJW01000126">
    <property type="protein sequence ID" value="OIQ97924.1"/>
    <property type="molecule type" value="Genomic_DNA"/>
</dbReference>
<dbReference type="PROSITE" id="PS50850">
    <property type="entry name" value="MFS"/>
    <property type="match status" value="1"/>
</dbReference>
<dbReference type="InterPro" id="IPR050327">
    <property type="entry name" value="Proton-linked_MCT"/>
</dbReference>
<dbReference type="Gene3D" id="1.20.1250.20">
    <property type="entry name" value="MFS general substrate transporter like domains"/>
    <property type="match status" value="2"/>
</dbReference>
<dbReference type="AlphaFoldDB" id="A0A1J5S0W0"/>
<evidence type="ECO:0000259" key="2">
    <source>
        <dbReference type="PROSITE" id="PS50850"/>
    </source>
</evidence>
<keyword evidence="1" id="KW-0812">Transmembrane</keyword>
<dbReference type="GO" id="GO:0022857">
    <property type="term" value="F:transmembrane transporter activity"/>
    <property type="evidence" value="ECO:0007669"/>
    <property type="project" value="InterPro"/>
</dbReference>
<feature type="transmembrane region" description="Helical" evidence="1">
    <location>
        <begin position="177"/>
        <end position="198"/>
    </location>
</feature>
<comment type="caution">
    <text evidence="3">The sequence shown here is derived from an EMBL/GenBank/DDBJ whole genome shotgun (WGS) entry which is preliminary data.</text>
</comment>
<gene>
    <name evidence="3" type="primary">yhjX_7</name>
    <name evidence="3" type="ORF">GALL_201060</name>
</gene>
<feature type="transmembrane region" description="Helical" evidence="1">
    <location>
        <begin position="400"/>
        <end position="420"/>
    </location>
</feature>
<feature type="transmembrane region" description="Helical" evidence="1">
    <location>
        <begin position="91"/>
        <end position="111"/>
    </location>
</feature>
<dbReference type="Pfam" id="PF07690">
    <property type="entry name" value="MFS_1"/>
    <property type="match status" value="1"/>
</dbReference>
<dbReference type="InterPro" id="IPR011701">
    <property type="entry name" value="MFS"/>
</dbReference>
<feature type="transmembrane region" description="Helical" evidence="1">
    <location>
        <begin position="117"/>
        <end position="137"/>
    </location>
</feature>
<feature type="transmembrane region" description="Helical" evidence="1">
    <location>
        <begin position="17"/>
        <end position="37"/>
    </location>
</feature>
<accession>A0A1J5S0W0</accession>
<evidence type="ECO:0000313" key="3">
    <source>
        <dbReference type="EMBL" id="OIQ97924.1"/>
    </source>
</evidence>
<dbReference type="InterPro" id="IPR020846">
    <property type="entry name" value="MFS_dom"/>
</dbReference>
<feature type="transmembrane region" description="Helical" evidence="1">
    <location>
        <begin position="57"/>
        <end position="79"/>
    </location>
</feature>
<dbReference type="PANTHER" id="PTHR11360:SF290">
    <property type="entry name" value="MONOCARBOXYLATE MFS PERMEASE"/>
    <property type="match status" value="1"/>
</dbReference>
<keyword evidence="1" id="KW-1133">Transmembrane helix</keyword>
<name>A0A1J5S0W0_9ZZZZ</name>
<dbReference type="PANTHER" id="PTHR11360">
    <property type="entry name" value="MONOCARBOXYLATE TRANSPORTER"/>
    <property type="match status" value="1"/>
</dbReference>
<feature type="transmembrane region" description="Helical" evidence="1">
    <location>
        <begin position="307"/>
        <end position="325"/>
    </location>
</feature>
<dbReference type="CDD" id="cd17355">
    <property type="entry name" value="MFS_YcxA_like"/>
    <property type="match status" value="1"/>
</dbReference>
<feature type="transmembrane region" description="Helical" evidence="1">
    <location>
        <begin position="149"/>
        <end position="171"/>
    </location>
</feature>